<keyword evidence="6 7" id="KW-0472">Membrane</keyword>
<gene>
    <name evidence="8" type="ORF">SAMN04488045_2306</name>
</gene>
<feature type="transmembrane region" description="Helical" evidence="7">
    <location>
        <begin position="425"/>
        <end position="443"/>
    </location>
</feature>
<dbReference type="GO" id="GO:0005886">
    <property type="term" value="C:plasma membrane"/>
    <property type="evidence" value="ECO:0007669"/>
    <property type="project" value="UniProtKB-SubCell"/>
</dbReference>
<proteinExistence type="inferred from homology"/>
<evidence type="ECO:0000256" key="4">
    <source>
        <dbReference type="ARBA" id="ARBA00022692"/>
    </source>
</evidence>
<comment type="subcellular location">
    <subcellularLocation>
        <location evidence="1">Cell membrane</location>
        <topology evidence="1">Multi-pass membrane protein</topology>
    </subcellularLocation>
</comment>
<keyword evidence="5 7" id="KW-1133">Transmembrane helix</keyword>
<accession>A0A1H5YXD8</accession>
<dbReference type="Pfam" id="PF13440">
    <property type="entry name" value="Polysacc_synt_3"/>
    <property type="match status" value="1"/>
</dbReference>
<sequence>MAGVFKKFGGASLGARAMRSSFWTTGSFVSSQVIRLLSNLVLTRLLFPEAFGMMALVTVFIQGLANFSDVGVTPAILQSKRGDDPDFLNTAWTIQVFRGVALWLVACAIGFPLAWFYDEPMLAQIMPVAGLGLLIIGFKPTRLDTANRHLLLGRVAAIEVAVQIIGVVFAIALAWWLKSVWALVISGLLSQLVMLGLAFGFLPGLVNTIRWEKAARHELVNFGKWIFLSTVCGFFFFQADKILIGKWLPLDDFGVYNIGFFLATVPMMLGNVMVGKVLIPIYREAPPKDSPANFAKLRKMRFVVTGALVAMVAVASLLGVWAVDLLYDPRYAAAGAVVVVLALMQLPQIISLTYDQAALAAGDSKRFFILYLARAVFMFGAVLVGLELGGLFGAIIGQGVAYAMIYPVVVWLSRHTGAWDPLHDAVFGVLSVLISALALWVNWAPVAELMAK</sequence>
<dbReference type="RefSeq" id="WP_103910626.1">
    <property type="nucleotide sequence ID" value="NZ_FNUZ01000003.1"/>
</dbReference>
<feature type="transmembrane region" description="Helical" evidence="7">
    <location>
        <begin position="150"/>
        <end position="177"/>
    </location>
</feature>
<feature type="transmembrane region" description="Helical" evidence="7">
    <location>
        <begin position="300"/>
        <end position="323"/>
    </location>
</feature>
<evidence type="ECO:0000256" key="6">
    <source>
        <dbReference type="ARBA" id="ARBA00023136"/>
    </source>
</evidence>
<dbReference type="EMBL" id="FNUZ01000003">
    <property type="protein sequence ID" value="SEG28694.1"/>
    <property type="molecule type" value="Genomic_DNA"/>
</dbReference>
<dbReference type="PANTHER" id="PTHR30250:SF10">
    <property type="entry name" value="LIPOPOLYSACCHARIDE BIOSYNTHESIS PROTEIN WZXC"/>
    <property type="match status" value="1"/>
</dbReference>
<keyword evidence="9" id="KW-1185">Reference proteome</keyword>
<dbReference type="Proteomes" id="UP000236752">
    <property type="component" value="Unassembled WGS sequence"/>
</dbReference>
<evidence type="ECO:0000256" key="5">
    <source>
        <dbReference type="ARBA" id="ARBA00022989"/>
    </source>
</evidence>
<feature type="transmembrane region" description="Helical" evidence="7">
    <location>
        <begin position="219"/>
        <end position="238"/>
    </location>
</feature>
<feature type="transmembrane region" description="Helical" evidence="7">
    <location>
        <begin position="183"/>
        <end position="207"/>
    </location>
</feature>
<keyword evidence="3" id="KW-1003">Cell membrane</keyword>
<name>A0A1H5YXD8_9RHOB</name>
<evidence type="ECO:0000313" key="9">
    <source>
        <dbReference type="Proteomes" id="UP000236752"/>
    </source>
</evidence>
<evidence type="ECO:0000256" key="3">
    <source>
        <dbReference type="ARBA" id="ARBA00022475"/>
    </source>
</evidence>
<evidence type="ECO:0000313" key="8">
    <source>
        <dbReference type="EMBL" id="SEG28694.1"/>
    </source>
</evidence>
<feature type="transmembrane region" description="Helical" evidence="7">
    <location>
        <begin position="50"/>
        <end position="76"/>
    </location>
</feature>
<evidence type="ECO:0000256" key="7">
    <source>
        <dbReference type="SAM" id="Phobius"/>
    </source>
</evidence>
<evidence type="ECO:0000256" key="1">
    <source>
        <dbReference type="ARBA" id="ARBA00004651"/>
    </source>
</evidence>
<reference evidence="8 9" key="1">
    <citation type="submission" date="2016-10" db="EMBL/GenBank/DDBJ databases">
        <authorList>
            <person name="de Groot N.N."/>
        </authorList>
    </citation>
    <scope>NUCLEOTIDE SEQUENCE [LARGE SCALE GENOMIC DNA]</scope>
    <source>
        <strain evidence="8 9">DSM 26915</strain>
    </source>
</reference>
<feature type="transmembrane region" description="Helical" evidence="7">
    <location>
        <begin position="258"/>
        <end position="279"/>
    </location>
</feature>
<comment type="similarity">
    <text evidence="2">Belongs to the polysaccharide synthase family.</text>
</comment>
<dbReference type="PANTHER" id="PTHR30250">
    <property type="entry name" value="PST FAMILY PREDICTED COLANIC ACID TRANSPORTER"/>
    <property type="match status" value="1"/>
</dbReference>
<feature type="transmembrane region" description="Helical" evidence="7">
    <location>
        <begin position="392"/>
        <end position="413"/>
    </location>
</feature>
<organism evidence="8 9">
    <name type="scientific">Thalassococcus halodurans</name>
    <dbReference type="NCBI Taxonomy" id="373675"/>
    <lineage>
        <taxon>Bacteria</taxon>
        <taxon>Pseudomonadati</taxon>
        <taxon>Pseudomonadota</taxon>
        <taxon>Alphaproteobacteria</taxon>
        <taxon>Rhodobacterales</taxon>
        <taxon>Roseobacteraceae</taxon>
        <taxon>Thalassococcus</taxon>
    </lineage>
</organism>
<feature type="transmembrane region" description="Helical" evidence="7">
    <location>
        <begin position="367"/>
        <end position="386"/>
    </location>
</feature>
<protein>
    <submittedName>
        <fullName evidence="8">Membrane protein involved in the export of O-antigen and teichoic acid</fullName>
    </submittedName>
</protein>
<dbReference type="AlphaFoldDB" id="A0A1H5YXD8"/>
<dbReference type="OrthoDB" id="7605542at2"/>
<feature type="transmembrane region" description="Helical" evidence="7">
    <location>
        <begin position="121"/>
        <end position="138"/>
    </location>
</feature>
<keyword evidence="4 7" id="KW-0812">Transmembrane</keyword>
<evidence type="ECO:0000256" key="2">
    <source>
        <dbReference type="ARBA" id="ARBA00007430"/>
    </source>
</evidence>
<dbReference type="InterPro" id="IPR050833">
    <property type="entry name" value="Poly_Biosynth_Transport"/>
</dbReference>
<feature type="transmembrane region" description="Helical" evidence="7">
    <location>
        <begin position="329"/>
        <end position="346"/>
    </location>
</feature>
<feature type="transmembrane region" description="Helical" evidence="7">
    <location>
        <begin position="96"/>
        <end position="115"/>
    </location>
</feature>